<dbReference type="PANTHER" id="PTHR33741:SF5">
    <property type="entry name" value="TRANSMEMBRANE PROTEIN DDB_G0269096-RELATED"/>
    <property type="match status" value="1"/>
</dbReference>
<organism evidence="3">
    <name type="scientific">marine metagenome</name>
    <dbReference type="NCBI Taxonomy" id="408172"/>
    <lineage>
        <taxon>unclassified sequences</taxon>
        <taxon>metagenomes</taxon>
        <taxon>ecological metagenomes</taxon>
    </lineage>
</organism>
<feature type="domain" description="HPP transmembrane region" evidence="2">
    <location>
        <begin position="27"/>
        <end position="183"/>
    </location>
</feature>
<protein>
    <recommendedName>
        <fullName evidence="2">HPP transmembrane region domain-containing protein</fullName>
    </recommendedName>
</protein>
<reference evidence="3" key="1">
    <citation type="submission" date="2018-05" db="EMBL/GenBank/DDBJ databases">
        <authorList>
            <person name="Lanie J.A."/>
            <person name="Ng W.-L."/>
            <person name="Kazmierczak K.M."/>
            <person name="Andrzejewski T.M."/>
            <person name="Davidsen T.M."/>
            <person name="Wayne K.J."/>
            <person name="Tettelin H."/>
            <person name="Glass J.I."/>
            <person name="Rusch D."/>
            <person name="Podicherti R."/>
            <person name="Tsui H.-C.T."/>
            <person name="Winkler M.E."/>
        </authorList>
    </citation>
    <scope>NUCLEOTIDE SEQUENCE</scope>
</reference>
<feature type="transmembrane region" description="Helical" evidence="1">
    <location>
        <begin position="159"/>
        <end position="175"/>
    </location>
</feature>
<accession>A0A381UZM7</accession>
<feature type="transmembrane region" description="Helical" evidence="1">
    <location>
        <begin position="92"/>
        <end position="122"/>
    </location>
</feature>
<keyword evidence="1" id="KW-1133">Transmembrane helix</keyword>
<sequence length="195" mass="20414">VNSKYPNTNSDLSVFKRVMDWLGLGKRTQLPERWTAALGALLAVLAVFLASGWALGEENLVVATSMGSSAVLLFSTPHSPLSQPWPLVGGHVLAATVGVACASFLGTGLLSAGLAVGIAVLVMQWTRSTHPPAGATALAAVIGGDAVTALGWSFVLKPVLLNAILLLIAGLVFNWPRRSHRYPVRAADTVNRDNP</sequence>
<dbReference type="AlphaFoldDB" id="A0A381UZM7"/>
<gene>
    <name evidence="3" type="ORF">METZ01_LOCUS86419</name>
</gene>
<feature type="transmembrane region" description="Helical" evidence="1">
    <location>
        <begin position="34"/>
        <end position="56"/>
    </location>
</feature>
<dbReference type="Pfam" id="PF04982">
    <property type="entry name" value="TM_HPP"/>
    <property type="match status" value="1"/>
</dbReference>
<keyword evidence="1" id="KW-0812">Transmembrane</keyword>
<keyword evidence="1" id="KW-0472">Membrane</keyword>
<name>A0A381UZM7_9ZZZZ</name>
<feature type="transmembrane region" description="Helical" evidence="1">
    <location>
        <begin position="134"/>
        <end position="153"/>
    </location>
</feature>
<evidence type="ECO:0000259" key="2">
    <source>
        <dbReference type="Pfam" id="PF04982"/>
    </source>
</evidence>
<dbReference type="InterPro" id="IPR058581">
    <property type="entry name" value="TM_HPP"/>
</dbReference>
<evidence type="ECO:0000256" key="1">
    <source>
        <dbReference type="SAM" id="Phobius"/>
    </source>
</evidence>
<dbReference type="InterPro" id="IPR007065">
    <property type="entry name" value="HPP"/>
</dbReference>
<dbReference type="EMBL" id="UINC01007480">
    <property type="protein sequence ID" value="SVA33565.1"/>
    <property type="molecule type" value="Genomic_DNA"/>
</dbReference>
<feature type="non-terminal residue" evidence="3">
    <location>
        <position position="1"/>
    </location>
</feature>
<proteinExistence type="predicted"/>
<dbReference type="PANTHER" id="PTHR33741">
    <property type="entry name" value="TRANSMEMBRANE PROTEIN DDB_G0269096-RELATED"/>
    <property type="match status" value="1"/>
</dbReference>
<evidence type="ECO:0000313" key="3">
    <source>
        <dbReference type="EMBL" id="SVA33565.1"/>
    </source>
</evidence>